<evidence type="ECO:0000259" key="18">
    <source>
        <dbReference type="PROSITE" id="PS51384"/>
    </source>
</evidence>
<feature type="domain" description="FAD-binding FR-type" evidence="18">
    <location>
        <begin position="2"/>
        <end position="101"/>
    </location>
</feature>
<proteinExistence type="inferred from homology"/>
<keyword evidence="8 15" id="KW-0274">FAD</keyword>
<organism evidence="19 20">
    <name type="scientific">Alkaliphilus peptidifermentans DSM 18978</name>
    <dbReference type="NCBI Taxonomy" id="1120976"/>
    <lineage>
        <taxon>Bacteria</taxon>
        <taxon>Bacillati</taxon>
        <taxon>Bacillota</taxon>
        <taxon>Clostridia</taxon>
        <taxon>Peptostreptococcales</taxon>
        <taxon>Natronincolaceae</taxon>
        <taxon>Alkaliphilus</taxon>
    </lineage>
</organism>
<dbReference type="PANTHER" id="PTHR43513:SF3">
    <property type="entry name" value="DIHYDROOROTATE DEHYDROGENASE B (NAD(+)), ELECTRON TRANSFER SUBUNIT-RELATED"/>
    <property type="match status" value="1"/>
</dbReference>
<accession>A0A1G5GHP8</accession>
<evidence type="ECO:0000256" key="7">
    <source>
        <dbReference type="ARBA" id="ARBA00022723"/>
    </source>
</evidence>
<feature type="binding site" evidence="15 17">
    <location>
        <position position="224"/>
    </location>
    <ligand>
        <name>[2Fe-2S] cluster</name>
        <dbReference type="ChEBI" id="CHEBI:190135"/>
    </ligand>
</feature>
<dbReference type="Gene3D" id="2.40.30.10">
    <property type="entry name" value="Translation factors"/>
    <property type="match status" value="1"/>
</dbReference>
<dbReference type="HAMAP" id="MF_01211">
    <property type="entry name" value="DHODB_Fe_S_bind"/>
    <property type="match status" value="1"/>
</dbReference>
<feature type="binding site" evidence="15 17">
    <location>
        <position position="221"/>
    </location>
    <ligand>
        <name>[2Fe-2S] cluster</name>
        <dbReference type="ChEBI" id="CHEBI:190135"/>
    </ligand>
</feature>
<dbReference type="GO" id="GO:0046872">
    <property type="term" value="F:metal ion binding"/>
    <property type="evidence" value="ECO:0007669"/>
    <property type="project" value="UniProtKB-KW"/>
</dbReference>
<evidence type="ECO:0000256" key="17">
    <source>
        <dbReference type="PIRSR" id="PIRSR006816-2"/>
    </source>
</evidence>
<dbReference type="AlphaFoldDB" id="A0A1G5GHP8"/>
<evidence type="ECO:0000256" key="15">
    <source>
        <dbReference type="HAMAP-Rule" id="MF_01211"/>
    </source>
</evidence>
<feature type="binding site" evidence="15 17">
    <location>
        <position position="216"/>
    </location>
    <ligand>
        <name>[2Fe-2S] cluster</name>
        <dbReference type="ChEBI" id="CHEBI:190135"/>
    </ligand>
</feature>
<evidence type="ECO:0000256" key="2">
    <source>
        <dbReference type="ARBA" id="ARBA00006422"/>
    </source>
</evidence>
<keyword evidence="20" id="KW-1185">Reference proteome</keyword>
<evidence type="ECO:0000256" key="11">
    <source>
        <dbReference type="ARBA" id="ARBA00023004"/>
    </source>
</evidence>
<comment type="cofactor">
    <cofactor evidence="15 16">
        <name>FAD</name>
        <dbReference type="ChEBI" id="CHEBI:57692"/>
    </cofactor>
    <text evidence="15 16">Binds 1 FAD per subunit.</text>
</comment>
<evidence type="ECO:0000256" key="13">
    <source>
        <dbReference type="ARBA" id="ARBA00069792"/>
    </source>
</evidence>
<gene>
    <name evidence="15" type="primary">pyrK</name>
    <name evidence="19" type="ORF">SAMN03080606_01696</name>
</gene>
<keyword evidence="11 15" id="KW-0408">Iron</keyword>
<comment type="function">
    <text evidence="15">Responsible for channeling the electrons from the oxidation of dihydroorotate from the FMN redox center in the PyrD type B subunit to the ultimate electron acceptor NAD(+).</text>
</comment>
<name>A0A1G5GHP8_9FIRM</name>
<evidence type="ECO:0000256" key="16">
    <source>
        <dbReference type="PIRSR" id="PIRSR006816-1"/>
    </source>
</evidence>
<dbReference type="PRINTS" id="PR00409">
    <property type="entry name" value="PHDIOXRDTASE"/>
</dbReference>
<evidence type="ECO:0000313" key="19">
    <source>
        <dbReference type="EMBL" id="SCY51096.1"/>
    </source>
</evidence>
<dbReference type="InterPro" id="IPR017938">
    <property type="entry name" value="Riboflavin_synthase-like_b-brl"/>
</dbReference>
<dbReference type="Gene3D" id="3.40.50.80">
    <property type="entry name" value="Nucleotide-binding domain of ferredoxin-NADP reductase (FNR) module"/>
    <property type="match status" value="1"/>
</dbReference>
<evidence type="ECO:0000256" key="5">
    <source>
        <dbReference type="ARBA" id="ARBA00022630"/>
    </source>
</evidence>
<comment type="cofactor">
    <cofactor evidence="17">
        <name>[2Fe-2S] cluster</name>
        <dbReference type="ChEBI" id="CHEBI:190135"/>
    </cofactor>
    <text evidence="17">Binds 1 [2Fe-2S] cluster per subunit.</text>
</comment>
<evidence type="ECO:0000256" key="8">
    <source>
        <dbReference type="ARBA" id="ARBA00022827"/>
    </source>
</evidence>
<keyword evidence="4 15" id="KW-0813">Transport</keyword>
<comment type="caution">
    <text evidence="15">Lacks conserved residue(s) required for the propagation of feature annotation.</text>
</comment>
<evidence type="ECO:0000256" key="9">
    <source>
        <dbReference type="ARBA" id="ARBA00022975"/>
    </source>
</evidence>
<keyword evidence="12 15" id="KW-0411">Iron-sulfur</keyword>
<dbReference type="CDD" id="cd06218">
    <property type="entry name" value="DHOD_e_trans"/>
    <property type="match status" value="1"/>
</dbReference>
<dbReference type="STRING" id="1120976.SAMN03080606_01696"/>
<dbReference type="PANTHER" id="PTHR43513">
    <property type="entry name" value="DIHYDROOROTATE DEHYDROGENASE B (NAD(+)), ELECTRON TRANSFER SUBUNIT"/>
    <property type="match status" value="1"/>
</dbReference>
<evidence type="ECO:0000256" key="3">
    <source>
        <dbReference type="ARBA" id="ARBA00011669"/>
    </source>
</evidence>
<dbReference type="OrthoDB" id="9789468at2"/>
<dbReference type="InterPro" id="IPR037117">
    <property type="entry name" value="Dihydroorotate_DH_ele_sf"/>
</dbReference>
<comment type="cofactor">
    <cofactor evidence="15">
        <name>[2Fe-2S] cluster</name>
        <dbReference type="ChEBI" id="CHEBI:190135"/>
    </cofactor>
    <text evidence="15">Binds 1 [2Fe-2S] cluster per subunit.</text>
</comment>
<reference evidence="19 20" key="1">
    <citation type="submission" date="2016-10" db="EMBL/GenBank/DDBJ databases">
        <authorList>
            <person name="de Groot N.N."/>
        </authorList>
    </citation>
    <scope>NUCLEOTIDE SEQUENCE [LARGE SCALE GENOMIC DNA]</scope>
    <source>
        <strain evidence="19 20">DSM 18978</strain>
    </source>
</reference>
<comment type="similarity">
    <text evidence="2 15">Belongs to the PyrK family.</text>
</comment>
<evidence type="ECO:0000256" key="12">
    <source>
        <dbReference type="ARBA" id="ARBA00023014"/>
    </source>
</evidence>
<keyword evidence="10 15" id="KW-0249">Electron transport</keyword>
<dbReference type="InterPro" id="IPR039261">
    <property type="entry name" value="FNR_nucleotide-bd"/>
</dbReference>
<dbReference type="GO" id="GO:0044205">
    <property type="term" value="P:'de novo' UMP biosynthetic process"/>
    <property type="evidence" value="ECO:0007669"/>
    <property type="project" value="UniProtKB-UniRule"/>
</dbReference>
<dbReference type="GO" id="GO:0050660">
    <property type="term" value="F:flavin adenine dinucleotide binding"/>
    <property type="evidence" value="ECO:0007669"/>
    <property type="project" value="InterPro"/>
</dbReference>
<keyword evidence="5 15" id="KW-0285">Flavoprotein</keyword>
<protein>
    <recommendedName>
        <fullName evidence="13 15">Dihydroorotate dehydrogenase B (NAD(+)), electron transfer subunit</fullName>
    </recommendedName>
    <alternativeName>
        <fullName evidence="14 15">Dihydroorotate oxidase B, electron transfer subunit</fullName>
    </alternativeName>
</protein>
<evidence type="ECO:0000256" key="4">
    <source>
        <dbReference type="ARBA" id="ARBA00022448"/>
    </source>
</evidence>
<comment type="pathway">
    <text evidence="1 15">Pyrimidine metabolism; UMP biosynthesis via de novo pathway; orotate from (S)-dihydroorotate (NAD(+) route): step 1/1.</text>
</comment>
<feature type="binding site" evidence="15 16">
    <location>
        <begin position="76"/>
        <end position="77"/>
    </location>
    <ligand>
        <name>FAD</name>
        <dbReference type="ChEBI" id="CHEBI:57692"/>
    </ligand>
</feature>
<comment type="subunit">
    <text evidence="3 15">Heterotetramer of 2 PyrK and 2 PyrD type B subunits.</text>
</comment>
<dbReference type="Pfam" id="PF10418">
    <property type="entry name" value="DHODB_Fe-S_bind"/>
    <property type="match status" value="1"/>
</dbReference>
<dbReference type="SUPFAM" id="SSF52343">
    <property type="entry name" value="Ferredoxin reductase-like, C-terminal NADP-linked domain"/>
    <property type="match status" value="1"/>
</dbReference>
<dbReference type="SUPFAM" id="SSF63380">
    <property type="entry name" value="Riboflavin synthase domain-like"/>
    <property type="match status" value="1"/>
</dbReference>
<dbReference type="UniPathway" id="UPA00070">
    <property type="reaction ID" value="UER00945"/>
</dbReference>
<dbReference type="Proteomes" id="UP000198636">
    <property type="component" value="Unassembled WGS sequence"/>
</dbReference>
<dbReference type="GO" id="GO:0051537">
    <property type="term" value="F:2 iron, 2 sulfur cluster binding"/>
    <property type="evidence" value="ECO:0007669"/>
    <property type="project" value="UniProtKB-KW"/>
</dbReference>
<dbReference type="InterPro" id="IPR019480">
    <property type="entry name" value="Dihydroorotate_DH_Fe-S-bd"/>
</dbReference>
<dbReference type="EMBL" id="FMUS01000009">
    <property type="protein sequence ID" value="SCY51096.1"/>
    <property type="molecule type" value="Genomic_DNA"/>
</dbReference>
<dbReference type="PIRSF" id="PIRSF006816">
    <property type="entry name" value="Cyc3_hyd_g"/>
    <property type="match status" value="1"/>
</dbReference>
<evidence type="ECO:0000313" key="20">
    <source>
        <dbReference type="Proteomes" id="UP000198636"/>
    </source>
</evidence>
<dbReference type="GO" id="GO:0016491">
    <property type="term" value="F:oxidoreductase activity"/>
    <property type="evidence" value="ECO:0007669"/>
    <property type="project" value="InterPro"/>
</dbReference>
<dbReference type="FunFam" id="2.10.240.10:FF:000001">
    <property type="entry name" value="Dihydroorotate dehydrogenase B (NAD(+)), electron transfer subunit"/>
    <property type="match status" value="1"/>
</dbReference>
<dbReference type="Gene3D" id="2.10.240.10">
    <property type="entry name" value="Dihydroorotate dehydrogenase, electron transfer subunit"/>
    <property type="match status" value="1"/>
</dbReference>
<evidence type="ECO:0000256" key="10">
    <source>
        <dbReference type="ARBA" id="ARBA00022982"/>
    </source>
</evidence>
<dbReference type="RefSeq" id="WP_091542261.1">
    <property type="nucleotide sequence ID" value="NZ_FMUS01000009.1"/>
</dbReference>
<feature type="binding site" evidence="15 16">
    <location>
        <begin position="52"/>
        <end position="55"/>
    </location>
    <ligand>
        <name>FAD</name>
        <dbReference type="ChEBI" id="CHEBI:57692"/>
    </ligand>
</feature>
<sequence>MKERLTGIIKKNQQLVDGIFEMTLSVDTISNEATVGQFVNLYSIRKDLLLPRPISICEIDKENGQIKLVYAVVGKGTADFSQMQEGDSIQMMGPFGNGFTISEDTKEHVVVGGGIGVPPLLELVKRLKGDISVYLGFRCDPILVKEFRMYTDKVYVATEDGSNGVKGNVIDLLHKHPPKATMIYSCGPKPMLKAVADWSKEKKIEAQLSMEERMACGIGACLVCTCKSKKDDDWDYKRVCKDGPVFWRDEVMWDE</sequence>
<dbReference type="InterPro" id="IPR012165">
    <property type="entry name" value="Cyt_c3_hydrogenase_gsu"/>
</dbReference>
<dbReference type="InterPro" id="IPR050353">
    <property type="entry name" value="PyrK_electron_transfer"/>
</dbReference>
<dbReference type="NCBIfam" id="NF000798">
    <property type="entry name" value="PRK00054.1-3"/>
    <property type="match status" value="1"/>
</dbReference>
<evidence type="ECO:0000256" key="1">
    <source>
        <dbReference type="ARBA" id="ARBA00004715"/>
    </source>
</evidence>
<dbReference type="InterPro" id="IPR023455">
    <property type="entry name" value="Dihydroorotate_DHASE_ETsu"/>
</dbReference>
<dbReference type="GO" id="GO:0009055">
    <property type="term" value="F:electron transfer activity"/>
    <property type="evidence" value="ECO:0007669"/>
    <property type="project" value="UniProtKB-UniRule"/>
</dbReference>
<dbReference type="InterPro" id="IPR017927">
    <property type="entry name" value="FAD-bd_FR_type"/>
</dbReference>
<keyword evidence="7 15" id="KW-0479">Metal-binding</keyword>
<dbReference type="PROSITE" id="PS51384">
    <property type="entry name" value="FAD_FR"/>
    <property type="match status" value="1"/>
</dbReference>
<evidence type="ECO:0000256" key="14">
    <source>
        <dbReference type="ARBA" id="ARBA00082223"/>
    </source>
</evidence>
<evidence type="ECO:0000256" key="6">
    <source>
        <dbReference type="ARBA" id="ARBA00022714"/>
    </source>
</evidence>
<feature type="binding site" evidence="15 17">
    <location>
        <position position="240"/>
    </location>
    <ligand>
        <name>[2Fe-2S] cluster</name>
        <dbReference type="ChEBI" id="CHEBI:190135"/>
    </ligand>
</feature>
<keyword evidence="6 15" id="KW-0001">2Fe-2S</keyword>
<keyword evidence="9 15" id="KW-0665">Pyrimidine biosynthesis</keyword>